<dbReference type="InterPro" id="IPR012318">
    <property type="entry name" value="HTH_CRP"/>
</dbReference>
<reference evidence="16" key="1">
    <citation type="submission" date="2013-08" db="EMBL/GenBank/DDBJ databases">
        <title>Genome sequencing of Arenimonas donghaensis.</title>
        <authorList>
            <person name="Chen F."/>
            <person name="Wang G."/>
        </authorList>
    </citation>
    <scope>NUCLEOTIDE SEQUENCE [LARGE SCALE GENOMIC DNA]</scope>
    <source>
        <strain evidence="16">HO3-R19</strain>
    </source>
</reference>
<evidence type="ECO:0000256" key="4">
    <source>
        <dbReference type="ARBA" id="ARBA00022491"/>
    </source>
</evidence>
<evidence type="ECO:0000256" key="10">
    <source>
        <dbReference type="ARBA" id="ARBA00023159"/>
    </source>
</evidence>
<comment type="subcellular location">
    <subcellularLocation>
        <location evidence="1">Cytoplasm</location>
    </subcellularLocation>
</comment>
<dbReference type="GO" id="GO:0003677">
    <property type="term" value="F:DNA binding"/>
    <property type="evidence" value="ECO:0007669"/>
    <property type="project" value="UniProtKB-KW"/>
</dbReference>
<dbReference type="PANTHER" id="PTHR24567:SF75">
    <property type="entry name" value="FUMARATE AND NITRATE REDUCTION REGULATORY PROTEIN"/>
    <property type="match status" value="1"/>
</dbReference>
<feature type="domain" description="HTH crp-type" evidence="14">
    <location>
        <begin position="159"/>
        <end position="232"/>
    </location>
</feature>
<dbReference type="CDD" id="cd00092">
    <property type="entry name" value="HTH_CRP"/>
    <property type="match status" value="1"/>
</dbReference>
<dbReference type="GO" id="GO:0003700">
    <property type="term" value="F:DNA-binding transcription factor activity"/>
    <property type="evidence" value="ECO:0007669"/>
    <property type="project" value="TreeGrafter"/>
</dbReference>
<keyword evidence="4" id="KW-0678">Repressor</keyword>
<evidence type="ECO:0000256" key="7">
    <source>
        <dbReference type="ARBA" id="ARBA00023015"/>
    </source>
</evidence>
<dbReference type="STRING" id="1121014.N788_03165"/>
<dbReference type="FunFam" id="1.10.10.10:FF:000028">
    <property type="entry name" value="Fumarate/nitrate reduction transcriptional regulator Fnr"/>
    <property type="match status" value="1"/>
</dbReference>
<evidence type="ECO:0000259" key="13">
    <source>
        <dbReference type="PROSITE" id="PS50042"/>
    </source>
</evidence>
<sequence length="252" mass="27499">MSADLFDLDRLRQSCAQCSLHVLCLPAGIGGRDLEQLDEIVRTRRPLGKGDTLFRAGQSLGSLFVAREGAFKTVAIDAEGEQQVVGFHLPGELMGLDAMGSGKHACEAEALSPASVCEIPMAQLESVCRAVPGLQHQLLRIIGQGINRDQSHLEMLGRRQAHERLALFLHGLSERYKLLGQPSDVLTLPMSREDIASYLGLVIETVSRTLTKLQDEGVIAVRGRQVKILDRERLDELVHAPAPTAAKARGQR</sequence>
<keyword evidence="6" id="KW-0973">c-di-GMP</keyword>
<evidence type="ECO:0000256" key="12">
    <source>
        <dbReference type="ARBA" id="ARBA00031697"/>
    </source>
</evidence>
<keyword evidence="8" id="KW-0843">Virulence</keyword>
<evidence type="ECO:0000256" key="6">
    <source>
        <dbReference type="ARBA" id="ARBA00022636"/>
    </source>
</evidence>
<keyword evidence="9" id="KW-0238">DNA-binding</keyword>
<dbReference type="PRINTS" id="PR00034">
    <property type="entry name" value="HTHCRP"/>
</dbReference>
<dbReference type="PROSITE" id="PS50042">
    <property type="entry name" value="CNMP_BINDING_3"/>
    <property type="match status" value="1"/>
</dbReference>
<evidence type="ECO:0000259" key="14">
    <source>
        <dbReference type="PROSITE" id="PS51063"/>
    </source>
</evidence>
<protein>
    <recommendedName>
        <fullName evidence="3">CRP-like protein Clp</fullName>
    </recommendedName>
    <alternativeName>
        <fullName evidence="12">Catabolite activation-like protein</fullName>
    </alternativeName>
</protein>
<feature type="domain" description="Cyclic nucleotide-binding" evidence="13">
    <location>
        <begin position="25"/>
        <end position="99"/>
    </location>
</feature>
<dbReference type="OrthoDB" id="7643467at2"/>
<dbReference type="Proteomes" id="UP000029085">
    <property type="component" value="Unassembled WGS sequence"/>
</dbReference>
<keyword evidence="7" id="KW-0805">Transcription regulation</keyword>
<organism evidence="15 16">
    <name type="scientific">Arenimonas donghaensis DSM 18148 = HO3-R19</name>
    <dbReference type="NCBI Taxonomy" id="1121014"/>
    <lineage>
        <taxon>Bacteria</taxon>
        <taxon>Pseudomonadati</taxon>
        <taxon>Pseudomonadota</taxon>
        <taxon>Gammaproteobacteria</taxon>
        <taxon>Lysobacterales</taxon>
        <taxon>Lysobacteraceae</taxon>
        <taxon>Arenimonas</taxon>
    </lineage>
</organism>
<evidence type="ECO:0000256" key="9">
    <source>
        <dbReference type="ARBA" id="ARBA00023125"/>
    </source>
</evidence>
<dbReference type="Gene3D" id="2.60.120.10">
    <property type="entry name" value="Jelly Rolls"/>
    <property type="match status" value="1"/>
</dbReference>
<dbReference type="EMBL" id="AVCJ01000012">
    <property type="protein sequence ID" value="KFL36624.1"/>
    <property type="molecule type" value="Genomic_DNA"/>
</dbReference>
<dbReference type="Pfam" id="PF13545">
    <property type="entry name" value="HTH_Crp_2"/>
    <property type="match status" value="1"/>
</dbReference>
<dbReference type="Gene3D" id="1.10.10.10">
    <property type="entry name" value="Winged helix-like DNA-binding domain superfamily/Winged helix DNA-binding domain"/>
    <property type="match status" value="1"/>
</dbReference>
<evidence type="ECO:0000256" key="8">
    <source>
        <dbReference type="ARBA" id="ARBA00023026"/>
    </source>
</evidence>
<dbReference type="SMART" id="SM00100">
    <property type="entry name" value="cNMP"/>
    <property type="match status" value="1"/>
</dbReference>
<dbReference type="PATRIC" id="fig|1121014.3.peg.1310"/>
<dbReference type="SUPFAM" id="SSF51206">
    <property type="entry name" value="cAMP-binding domain-like"/>
    <property type="match status" value="1"/>
</dbReference>
<evidence type="ECO:0000256" key="11">
    <source>
        <dbReference type="ARBA" id="ARBA00023163"/>
    </source>
</evidence>
<accession>A0A087MIC1</accession>
<keyword evidence="5" id="KW-0021">Allosteric enzyme</keyword>
<dbReference type="InterPro" id="IPR014710">
    <property type="entry name" value="RmlC-like_jellyroll"/>
</dbReference>
<comment type="caution">
    <text evidence="15">The sequence shown here is derived from an EMBL/GenBank/DDBJ whole genome shotgun (WGS) entry which is preliminary data.</text>
</comment>
<dbReference type="InterPro" id="IPR000595">
    <property type="entry name" value="cNMP-bd_dom"/>
</dbReference>
<evidence type="ECO:0000313" key="16">
    <source>
        <dbReference type="Proteomes" id="UP000029085"/>
    </source>
</evidence>
<evidence type="ECO:0000313" key="15">
    <source>
        <dbReference type="EMBL" id="KFL36624.1"/>
    </source>
</evidence>
<dbReference type="Pfam" id="PF00027">
    <property type="entry name" value="cNMP_binding"/>
    <property type="match status" value="1"/>
</dbReference>
<gene>
    <name evidence="15" type="ORF">N788_03165</name>
</gene>
<keyword evidence="16" id="KW-1185">Reference proteome</keyword>
<keyword evidence="10" id="KW-0010">Activator</keyword>
<dbReference type="InterPro" id="IPR018490">
    <property type="entry name" value="cNMP-bd_dom_sf"/>
</dbReference>
<dbReference type="GO" id="GO:0003824">
    <property type="term" value="F:catalytic activity"/>
    <property type="evidence" value="ECO:0007669"/>
    <property type="project" value="UniProtKB-KW"/>
</dbReference>
<keyword evidence="11" id="KW-0804">Transcription</keyword>
<dbReference type="SMART" id="SM00419">
    <property type="entry name" value="HTH_CRP"/>
    <property type="match status" value="1"/>
</dbReference>
<name>A0A087MIC1_9GAMM</name>
<evidence type="ECO:0000256" key="1">
    <source>
        <dbReference type="ARBA" id="ARBA00004496"/>
    </source>
</evidence>
<dbReference type="GO" id="GO:0005829">
    <property type="term" value="C:cytosol"/>
    <property type="evidence" value="ECO:0007669"/>
    <property type="project" value="TreeGrafter"/>
</dbReference>
<dbReference type="PANTHER" id="PTHR24567">
    <property type="entry name" value="CRP FAMILY TRANSCRIPTIONAL REGULATORY PROTEIN"/>
    <property type="match status" value="1"/>
</dbReference>
<comment type="subunit">
    <text evidence="2">Homodimer.</text>
</comment>
<dbReference type="PROSITE" id="PS51063">
    <property type="entry name" value="HTH_CRP_2"/>
    <property type="match status" value="1"/>
</dbReference>
<dbReference type="InterPro" id="IPR036390">
    <property type="entry name" value="WH_DNA-bd_sf"/>
</dbReference>
<dbReference type="InterPro" id="IPR050397">
    <property type="entry name" value="Env_Response_Regulators"/>
</dbReference>
<dbReference type="SUPFAM" id="SSF46785">
    <property type="entry name" value="Winged helix' DNA-binding domain"/>
    <property type="match status" value="1"/>
</dbReference>
<dbReference type="AlphaFoldDB" id="A0A087MIC1"/>
<evidence type="ECO:0000256" key="5">
    <source>
        <dbReference type="ARBA" id="ARBA00022533"/>
    </source>
</evidence>
<evidence type="ECO:0000256" key="3">
    <source>
        <dbReference type="ARBA" id="ARBA00020769"/>
    </source>
</evidence>
<dbReference type="RefSeq" id="WP_034222742.1">
    <property type="nucleotide sequence ID" value="NZ_AVCJ01000012.1"/>
</dbReference>
<evidence type="ECO:0000256" key="2">
    <source>
        <dbReference type="ARBA" id="ARBA00011738"/>
    </source>
</evidence>
<dbReference type="InterPro" id="IPR036388">
    <property type="entry name" value="WH-like_DNA-bd_sf"/>
</dbReference>
<proteinExistence type="predicted"/>
<dbReference type="CDD" id="cd00038">
    <property type="entry name" value="CAP_ED"/>
    <property type="match status" value="1"/>
</dbReference>
<reference evidence="15 16" key="2">
    <citation type="journal article" date="2015" name="Stand. Genomic Sci.">
        <title>High quality draft genomic sequence of Arenimonas donghaensis DSM 18148(T).</title>
        <authorList>
            <person name="Chen F."/>
            <person name="Wang H."/>
            <person name="Cao Y."/>
            <person name="Li X."/>
            <person name="Wang G."/>
        </authorList>
    </citation>
    <scope>NUCLEOTIDE SEQUENCE [LARGE SCALE GENOMIC DNA]</scope>
    <source>
        <strain evidence="15 16">HO3-R19</strain>
    </source>
</reference>